<organism evidence="1 2">
    <name type="scientific">Aurantibacter aestuarii</name>
    <dbReference type="NCBI Taxonomy" id="1266046"/>
    <lineage>
        <taxon>Bacteria</taxon>
        <taxon>Pseudomonadati</taxon>
        <taxon>Bacteroidota</taxon>
        <taxon>Flavobacteriia</taxon>
        <taxon>Flavobacteriales</taxon>
        <taxon>Flavobacteriaceae</taxon>
        <taxon>Aurantibacter</taxon>
    </lineage>
</organism>
<comment type="caution">
    <text evidence="1">The sequence shown here is derived from an EMBL/GenBank/DDBJ whole genome shotgun (WGS) entry which is preliminary data.</text>
</comment>
<sequence>MKTIILGLFLFTVQVFFAQEYYHLDQEAITSEALGFSEPVKQVEVSYYKGDDSGYETTMVEVYFFDDNNRIVTKYMRIFGDYASETSHQYRYKDQKLDSLNTYASAASFNSKSQFKYKGDKIVGRTGYGVYTNYEDTYTYDSNNRLKQIKRVFPKGNSSESNYTYTNGELSLVEEISTDIKGHKDSTFYYYLDNKVVAKYNPVFNSIVFYDVNMANYTTNTVDKPLPLIERYLNIRKTGSREAIRKFMDESVGQAEIVKQNLASSANMKGDWLSRYQMTSNYGNEIKRYIFRKITYANGEVSGSTDFNYLFQHKTKGL</sequence>
<proteinExistence type="predicted"/>
<gene>
    <name evidence="1" type="ORF">C7H52_02575</name>
</gene>
<dbReference type="EMBL" id="PXOQ01000007">
    <property type="protein sequence ID" value="PSG90181.1"/>
    <property type="molecule type" value="Genomic_DNA"/>
</dbReference>
<evidence type="ECO:0008006" key="3">
    <source>
        <dbReference type="Google" id="ProtNLM"/>
    </source>
</evidence>
<accession>A0A2T1NCL7</accession>
<evidence type="ECO:0000313" key="2">
    <source>
        <dbReference type="Proteomes" id="UP000238426"/>
    </source>
</evidence>
<reference evidence="1 2" key="1">
    <citation type="submission" date="2018-03" db="EMBL/GenBank/DDBJ databases">
        <title>Mesoflavibacter sp. HG37 and Mesoflavibacter sp. HG96 sp.nov., two marine bacteria isolated from seawater of Western Pacific Ocean.</title>
        <authorList>
            <person name="Cheng H."/>
            <person name="Wu Y.-H."/>
            <person name="Guo L.-L."/>
            <person name="Xu X.-W."/>
        </authorList>
    </citation>
    <scope>NUCLEOTIDE SEQUENCE [LARGE SCALE GENOMIC DNA]</scope>
    <source>
        <strain evidence="1 2">KCTC 32269</strain>
    </source>
</reference>
<dbReference type="AlphaFoldDB" id="A0A2T1NCL7"/>
<name>A0A2T1NCL7_9FLAO</name>
<dbReference type="OrthoDB" id="1446025at2"/>
<dbReference type="RefSeq" id="WP_106462322.1">
    <property type="nucleotide sequence ID" value="NZ_PXOQ01000007.1"/>
</dbReference>
<protein>
    <recommendedName>
        <fullName evidence="3">DUF4595 domain-containing protein</fullName>
    </recommendedName>
</protein>
<keyword evidence="2" id="KW-1185">Reference proteome</keyword>
<dbReference type="Proteomes" id="UP000238426">
    <property type="component" value="Unassembled WGS sequence"/>
</dbReference>
<evidence type="ECO:0000313" key="1">
    <source>
        <dbReference type="EMBL" id="PSG90181.1"/>
    </source>
</evidence>